<dbReference type="GO" id="GO:0005524">
    <property type="term" value="F:ATP binding"/>
    <property type="evidence" value="ECO:0007669"/>
    <property type="project" value="InterPro"/>
</dbReference>
<sequence length="121" mass="13362">MDINIARCTFVDNSYFAKMIACTFFSDGVNIEKSTSELAVNLLKNNSGINLLLYGSPGAGKTEFAKALAVQTGLQIFSFKNEMENNEENVLRQLNCLLSIEKKDSIIIVDEAENWTVSAKS</sequence>
<organism evidence="2 3">
    <name type="scientific">Treponema pedis</name>
    <dbReference type="NCBI Taxonomy" id="409322"/>
    <lineage>
        <taxon>Bacteria</taxon>
        <taxon>Pseudomonadati</taxon>
        <taxon>Spirochaetota</taxon>
        <taxon>Spirochaetia</taxon>
        <taxon>Spirochaetales</taxon>
        <taxon>Treponemataceae</taxon>
        <taxon>Treponema</taxon>
    </lineage>
</organism>
<dbReference type="AlphaFoldDB" id="A0A7S7AXE2"/>
<dbReference type="GO" id="GO:0016887">
    <property type="term" value="F:ATP hydrolysis activity"/>
    <property type="evidence" value="ECO:0007669"/>
    <property type="project" value="InterPro"/>
</dbReference>
<dbReference type="SUPFAM" id="SSF52540">
    <property type="entry name" value="P-loop containing nucleoside triphosphate hydrolases"/>
    <property type="match status" value="1"/>
</dbReference>
<evidence type="ECO:0000313" key="3">
    <source>
        <dbReference type="Proteomes" id="UP000593915"/>
    </source>
</evidence>
<dbReference type="InterPro" id="IPR003959">
    <property type="entry name" value="ATPase_AAA_core"/>
</dbReference>
<feature type="domain" description="ATPase AAA-type core" evidence="1">
    <location>
        <begin position="51"/>
        <end position="115"/>
    </location>
</feature>
<proteinExistence type="predicted"/>
<evidence type="ECO:0000313" key="2">
    <source>
        <dbReference type="EMBL" id="QOW61051.1"/>
    </source>
</evidence>
<protein>
    <submittedName>
        <fullName evidence="2">AAA family ATPase</fullName>
    </submittedName>
</protein>
<dbReference type="Proteomes" id="UP000593915">
    <property type="component" value="Chromosome"/>
</dbReference>
<dbReference type="EMBL" id="CP061839">
    <property type="protein sequence ID" value="QOW61051.1"/>
    <property type="molecule type" value="Genomic_DNA"/>
</dbReference>
<reference evidence="2 3" key="1">
    <citation type="submission" date="2020-09" db="EMBL/GenBank/DDBJ databases">
        <title>Characterization of Treponema spp. from bovine digital dermatitis in Korea.</title>
        <authorList>
            <person name="Espiritu H.M."/>
            <person name="Cho Y.I."/>
            <person name="Mamuad L."/>
        </authorList>
    </citation>
    <scope>NUCLEOTIDE SEQUENCE [LARGE SCALE GENOMIC DNA]</scope>
    <source>
        <strain evidence="2 3">KS1</strain>
    </source>
</reference>
<evidence type="ECO:0000259" key="1">
    <source>
        <dbReference type="Pfam" id="PF00004"/>
    </source>
</evidence>
<gene>
    <name evidence="2" type="ORF">IFE08_01145</name>
</gene>
<dbReference type="InterPro" id="IPR027417">
    <property type="entry name" value="P-loop_NTPase"/>
</dbReference>
<dbReference type="Gene3D" id="3.40.50.300">
    <property type="entry name" value="P-loop containing nucleotide triphosphate hydrolases"/>
    <property type="match status" value="1"/>
</dbReference>
<accession>A0A7S7AXE2</accession>
<name>A0A7S7AXE2_9SPIR</name>
<dbReference type="RefSeq" id="WP_194076497.1">
    <property type="nucleotide sequence ID" value="NZ_CP061839.1"/>
</dbReference>
<dbReference type="Pfam" id="PF00004">
    <property type="entry name" value="AAA"/>
    <property type="match status" value="1"/>
</dbReference>